<dbReference type="AlphaFoldDB" id="A0AAF0WEV6"/>
<protein>
    <recommendedName>
        <fullName evidence="1">F-box domain-containing protein</fullName>
    </recommendedName>
</protein>
<name>A0AAF0WEV6_DAUCS</name>
<reference evidence="2" key="2">
    <citation type="submission" date="2022-03" db="EMBL/GenBank/DDBJ databases">
        <title>Draft title - Genomic analysis of global carrot germplasm unveils the trajectory of domestication and the origin of high carotenoid orange carrot.</title>
        <authorList>
            <person name="Iorizzo M."/>
            <person name="Ellison S."/>
            <person name="Senalik D."/>
            <person name="Macko-Podgorni A."/>
            <person name="Grzebelus D."/>
            <person name="Bostan H."/>
            <person name="Rolling W."/>
            <person name="Curaba J."/>
            <person name="Simon P."/>
        </authorList>
    </citation>
    <scope>NUCLEOTIDE SEQUENCE</scope>
    <source>
        <tissue evidence="2">Leaf</tissue>
    </source>
</reference>
<evidence type="ECO:0000313" key="2">
    <source>
        <dbReference type="EMBL" id="WOG86988.1"/>
    </source>
</evidence>
<accession>A0AAF0WEV6</accession>
<dbReference type="InterPro" id="IPR001810">
    <property type="entry name" value="F-box_dom"/>
</dbReference>
<gene>
    <name evidence="2" type="ORF">DCAR_0206207</name>
</gene>
<organism evidence="2 3">
    <name type="scientific">Daucus carota subsp. sativus</name>
    <name type="common">Carrot</name>
    <dbReference type="NCBI Taxonomy" id="79200"/>
    <lineage>
        <taxon>Eukaryota</taxon>
        <taxon>Viridiplantae</taxon>
        <taxon>Streptophyta</taxon>
        <taxon>Embryophyta</taxon>
        <taxon>Tracheophyta</taxon>
        <taxon>Spermatophyta</taxon>
        <taxon>Magnoliopsida</taxon>
        <taxon>eudicotyledons</taxon>
        <taxon>Gunneridae</taxon>
        <taxon>Pentapetalae</taxon>
        <taxon>asterids</taxon>
        <taxon>campanulids</taxon>
        <taxon>Apiales</taxon>
        <taxon>Apiaceae</taxon>
        <taxon>Apioideae</taxon>
        <taxon>Scandiceae</taxon>
        <taxon>Daucinae</taxon>
        <taxon>Daucus</taxon>
        <taxon>Daucus sect. Daucus</taxon>
    </lineage>
</organism>
<dbReference type="InterPro" id="IPR036047">
    <property type="entry name" value="F-box-like_dom_sf"/>
</dbReference>
<dbReference type="PANTHER" id="PTHR32278">
    <property type="entry name" value="F-BOX DOMAIN-CONTAINING PROTEIN"/>
    <property type="match status" value="1"/>
</dbReference>
<dbReference type="SUPFAM" id="SSF81383">
    <property type="entry name" value="F-box domain"/>
    <property type="match status" value="1"/>
</dbReference>
<evidence type="ECO:0000313" key="3">
    <source>
        <dbReference type="Proteomes" id="UP000077755"/>
    </source>
</evidence>
<dbReference type="InterPro" id="IPR025886">
    <property type="entry name" value="PP2-like"/>
</dbReference>
<dbReference type="EMBL" id="CP093344">
    <property type="protein sequence ID" value="WOG86988.1"/>
    <property type="molecule type" value="Genomic_DNA"/>
</dbReference>
<sequence>MATQASKESGNKIDYFDMLPEGCLADTLAHTTPTDACRLALVAPAFRSIADSNGVWERFLPCDYSQLISRAVPAHRHILDHLALSPKKKLYLFLCDNPLVIDNGTLSFSLDKWTGKKCFMIAARELAIVWGDTPRYWRWTIDKESRFGKAIELISVCWLEIHGRINTSLLSPDTDYTAYLVYKPSIAVYGFEHQPVEIWIGLSGEESVKCTFILDPEGGLQANYVRMPPPRRLSLLHSNRANQPRPQIPIPVGVETRCPRVRKDGWLEIDLAQYFHKEGENRELEITMMETKGGHWKSGLIIQGIEIRAKSGN</sequence>
<feature type="domain" description="F-box" evidence="1">
    <location>
        <begin position="13"/>
        <end position="59"/>
    </location>
</feature>
<proteinExistence type="predicted"/>
<evidence type="ECO:0000259" key="1">
    <source>
        <dbReference type="PROSITE" id="PS50181"/>
    </source>
</evidence>
<dbReference type="PANTHER" id="PTHR32278:SF111">
    <property type="entry name" value="F-BOX PROTEIN PP2-B12-RELATED"/>
    <property type="match status" value="1"/>
</dbReference>
<dbReference type="Proteomes" id="UP000077755">
    <property type="component" value="Chromosome 2"/>
</dbReference>
<keyword evidence="3" id="KW-1185">Reference proteome</keyword>
<dbReference type="PROSITE" id="PS50181">
    <property type="entry name" value="FBOX"/>
    <property type="match status" value="1"/>
</dbReference>
<dbReference type="Pfam" id="PF14299">
    <property type="entry name" value="PP2"/>
    <property type="match status" value="1"/>
</dbReference>
<reference evidence="2" key="1">
    <citation type="journal article" date="2016" name="Nat. Genet.">
        <title>A high-quality carrot genome assembly provides new insights into carotenoid accumulation and asterid genome evolution.</title>
        <authorList>
            <person name="Iorizzo M."/>
            <person name="Ellison S."/>
            <person name="Senalik D."/>
            <person name="Zeng P."/>
            <person name="Satapoomin P."/>
            <person name="Huang J."/>
            <person name="Bowman M."/>
            <person name="Iovene M."/>
            <person name="Sanseverino W."/>
            <person name="Cavagnaro P."/>
            <person name="Yildiz M."/>
            <person name="Macko-Podgorni A."/>
            <person name="Moranska E."/>
            <person name="Grzebelus E."/>
            <person name="Grzebelus D."/>
            <person name="Ashrafi H."/>
            <person name="Zheng Z."/>
            <person name="Cheng S."/>
            <person name="Spooner D."/>
            <person name="Van Deynze A."/>
            <person name="Simon P."/>
        </authorList>
    </citation>
    <scope>NUCLEOTIDE SEQUENCE</scope>
    <source>
        <tissue evidence="2">Leaf</tissue>
    </source>
</reference>
<dbReference type="KEGG" id="dcr:108206289"/>
<dbReference type="CDD" id="cd22162">
    <property type="entry name" value="F-box_AtSKIP3-like"/>
    <property type="match status" value="1"/>
</dbReference>